<evidence type="ECO:0000256" key="3">
    <source>
        <dbReference type="ARBA" id="ARBA00022692"/>
    </source>
</evidence>
<sequence>MGGRTGTLQEVLREELGASLWLLEYKEDLTPLKKILLRRSFSLPPSTVILLLCSSTNTTSVFSFVRQHNLESPGVWWLVIAESDISWQLEGVLREGSQVVLAVRKSTSLYELLVAKVDTDGQPKFVVGTYWNWERNTLRPEKRADRPNHEPLTSDLLHVYRDFGGRRLVMATIENMPFVKLRGGQEGHLVTKSGIDVRIMGALGQQLNFTFQVLTPPDRQWGGPLPNGSVSGIIGQVARREAHLAICEITITGETILWWWGDKKRERN</sequence>
<comment type="caution">
    <text evidence="12">The sequence shown here is derived from an EMBL/GenBank/DDBJ whole genome shotgun (WGS) entry which is preliminary data.</text>
</comment>
<evidence type="ECO:0000256" key="1">
    <source>
        <dbReference type="ARBA" id="ARBA00004141"/>
    </source>
</evidence>
<keyword evidence="6" id="KW-0472">Membrane</keyword>
<keyword evidence="4" id="KW-1133">Transmembrane helix</keyword>
<reference evidence="12 13" key="1">
    <citation type="submission" date="2019-05" db="EMBL/GenBank/DDBJ databases">
        <title>Another draft genome of Portunus trituberculatus and its Hox gene families provides insights of decapod evolution.</title>
        <authorList>
            <person name="Jeong J.-H."/>
            <person name="Song I."/>
            <person name="Kim S."/>
            <person name="Choi T."/>
            <person name="Kim D."/>
            <person name="Ryu S."/>
            <person name="Kim W."/>
        </authorList>
    </citation>
    <scope>NUCLEOTIDE SEQUENCE [LARGE SCALE GENOMIC DNA]</scope>
    <source>
        <tissue evidence="12">Muscle</tissue>
    </source>
</reference>
<keyword evidence="8" id="KW-0325">Glycoprotein</keyword>
<keyword evidence="3" id="KW-0812">Transmembrane</keyword>
<evidence type="ECO:0000256" key="10">
    <source>
        <dbReference type="ARBA" id="ARBA00023303"/>
    </source>
</evidence>
<dbReference type="GO" id="GO:0016020">
    <property type="term" value="C:membrane"/>
    <property type="evidence" value="ECO:0007669"/>
    <property type="project" value="UniProtKB-SubCell"/>
</dbReference>
<dbReference type="Gene3D" id="3.40.190.10">
    <property type="entry name" value="Periplasmic binding protein-like II"/>
    <property type="match status" value="1"/>
</dbReference>
<dbReference type="SUPFAM" id="SSF53850">
    <property type="entry name" value="Periplasmic binding protein-like II"/>
    <property type="match status" value="1"/>
</dbReference>
<dbReference type="Pfam" id="PF10613">
    <property type="entry name" value="Lig_chan-Glu_bd"/>
    <property type="match status" value="1"/>
</dbReference>
<evidence type="ECO:0000256" key="2">
    <source>
        <dbReference type="ARBA" id="ARBA00022448"/>
    </source>
</evidence>
<keyword evidence="10" id="KW-0407">Ion channel</keyword>
<evidence type="ECO:0000313" key="12">
    <source>
        <dbReference type="EMBL" id="MPC59492.1"/>
    </source>
</evidence>
<gene>
    <name evidence="12" type="primary">Grid1_13</name>
    <name evidence="12" type="ORF">E2C01_053512</name>
</gene>
<evidence type="ECO:0000256" key="7">
    <source>
        <dbReference type="ARBA" id="ARBA00023170"/>
    </source>
</evidence>
<organism evidence="12 13">
    <name type="scientific">Portunus trituberculatus</name>
    <name type="common">Swimming crab</name>
    <name type="synonym">Neptunus trituberculatus</name>
    <dbReference type="NCBI Taxonomy" id="210409"/>
    <lineage>
        <taxon>Eukaryota</taxon>
        <taxon>Metazoa</taxon>
        <taxon>Ecdysozoa</taxon>
        <taxon>Arthropoda</taxon>
        <taxon>Crustacea</taxon>
        <taxon>Multicrustacea</taxon>
        <taxon>Malacostraca</taxon>
        <taxon>Eumalacostraca</taxon>
        <taxon>Eucarida</taxon>
        <taxon>Decapoda</taxon>
        <taxon>Pleocyemata</taxon>
        <taxon>Brachyura</taxon>
        <taxon>Eubrachyura</taxon>
        <taxon>Portunoidea</taxon>
        <taxon>Portunidae</taxon>
        <taxon>Portuninae</taxon>
        <taxon>Portunus</taxon>
    </lineage>
</organism>
<dbReference type="OrthoDB" id="6375711at2759"/>
<comment type="subcellular location">
    <subcellularLocation>
        <location evidence="1">Membrane</location>
        <topology evidence="1">Multi-pass membrane protein</topology>
    </subcellularLocation>
</comment>
<evidence type="ECO:0000256" key="9">
    <source>
        <dbReference type="ARBA" id="ARBA00023286"/>
    </source>
</evidence>
<keyword evidence="9" id="KW-1071">Ligand-gated ion channel</keyword>
<feature type="domain" description="Ionotropic glutamate receptor L-glutamate and glycine-binding" evidence="11">
    <location>
        <begin position="177"/>
        <end position="239"/>
    </location>
</feature>
<evidence type="ECO:0000256" key="4">
    <source>
        <dbReference type="ARBA" id="ARBA00022989"/>
    </source>
</evidence>
<dbReference type="EMBL" id="VSRR010016611">
    <property type="protein sequence ID" value="MPC59492.1"/>
    <property type="molecule type" value="Genomic_DNA"/>
</dbReference>
<dbReference type="SMART" id="SM00918">
    <property type="entry name" value="Lig_chan-Glu_bd"/>
    <property type="match status" value="1"/>
</dbReference>
<dbReference type="InterPro" id="IPR019594">
    <property type="entry name" value="Glu/Gly-bd"/>
</dbReference>
<evidence type="ECO:0000313" key="13">
    <source>
        <dbReference type="Proteomes" id="UP000324222"/>
    </source>
</evidence>
<name>A0A5B7GKI8_PORTR</name>
<keyword evidence="13" id="KW-1185">Reference proteome</keyword>
<dbReference type="AlphaFoldDB" id="A0A5B7GKI8"/>
<evidence type="ECO:0000256" key="8">
    <source>
        <dbReference type="ARBA" id="ARBA00023180"/>
    </source>
</evidence>
<dbReference type="Proteomes" id="UP000324222">
    <property type="component" value="Unassembled WGS sequence"/>
</dbReference>
<keyword evidence="2" id="KW-0813">Transport</keyword>
<evidence type="ECO:0000259" key="11">
    <source>
        <dbReference type="SMART" id="SM00918"/>
    </source>
</evidence>
<accession>A0A5B7GKI8</accession>
<keyword evidence="7 12" id="KW-0675">Receptor</keyword>
<keyword evidence="5" id="KW-0406">Ion transport</keyword>
<evidence type="ECO:0000256" key="5">
    <source>
        <dbReference type="ARBA" id="ARBA00023065"/>
    </source>
</evidence>
<proteinExistence type="predicted"/>
<protein>
    <submittedName>
        <fullName evidence="12">Glutamate receptor ionotropic, delta-1</fullName>
    </submittedName>
</protein>
<dbReference type="GO" id="GO:0015276">
    <property type="term" value="F:ligand-gated monoatomic ion channel activity"/>
    <property type="evidence" value="ECO:0007669"/>
    <property type="project" value="InterPro"/>
</dbReference>
<evidence type="ECO:0000256" key="6">
    <source>
        <dbReference type="ARBA" id="ARBA00023136"/>
    </source>
</evidence>